<reference evidence="1" key="1">
    <citation type="submission" date="2019-12" db="EMBL/GenBank/DDBJ databases">
        <title>Whole-genome sequence of Halomicrobium mukohataei pws1.</title>
        <authorList>
            <person name="Verma D.K."/>
            <person name="Gopal K."/>
            <person name="Prasad E.S."/>
        </authorList>
    </citation>
    <scope>NUCLEOTIDE SEQUENCE</scope>
    <source>
        <strain evidence="1">Pws1</strain>
    </source>
</reference>
<comment type="caution">
    <text evidence="1">The sequence shown here is derived from an EMBL/GenBank/DDBJ whole genome shotgun (WGS) entry which is preliminary data.</text>
</comment>
<dbReference type="GeneID" id="94362548"/>
<dbReference type="RefSeq" id="WP_170093459.1">
    <property type="nucleotide sequence ID" value="NZ_WOYG01000001.1"/>
</dbReference>
<proteinExistence type="predicted"/>
<gene>
    <name evidence="1" type="ORF">GOC74_06850</name>
</gene>
<dbReference type="Proteomes" id="UP000608662">
    <property type="component" value="Unassembled WGS sequence"/>
</dbReference>
<accession>A0A847UAX1</accession>
<evidence type="ECO:0000313" key="1">
    <source>
        <dbReference type="EMBL" id="NLV09646.1"/>
    </source>
</evidence>
<name>A0A847UAX1_9EURY</name>
<dbReference type="Pfam" id="PF19129">
    <property type="entry name" value="DUF5812"/>
    <property type="match status" value="1"/>
</dbReference>
<evidence type="ECO:0000313" key="2">
    <source>
        <dbReference type="Proteomes" id="UP000608662"/>
    </source>
</evidence>
<dbReference type="OrthoDB" id="203616at2157"/>
<sequence>MKSSTFLVTAADDETATLRDVVDQQVVTLSENPGLAADEVIEATVEPEPPLEVAYQIVDIERQWEIPVERSPESPTTLARDIAAEQADGEITKRERAGEGEVHVLTVPDAEAAADDVLDDEATRERAARLGVDRVSVRVGDGVVSVRYLPN</sequence>
<dbReference type="EMBL" id="WOYG01000001">
    <property type="protein sequence ID" value="NLV09646.1"/>
    <property type="molecule type" value="Genomic_DNA"/>
</dbReference>
<dbReference type="InterPro" id="IPR043850">
    <property type="entry name" value="DUF5812"/>
</dbReference>
<dbReference type="AlphaFoldDB" id="A0A847UAX1"/>
<protein>
    <submittedName>
        <fullName evidence="1">Uncharacterized protein</fullName>
    </submittedName>
</protein>
<organism evidence="1 2">
    <name type="scientific">Halomicrobium mukohataei</name>
    <dbReference type="NCBI Taxonomy" id="57705"/>
    <lineage>
        <taxon>Archaea</taxon>
        <taxon>Methanobacteriati</taxon>
        <taxon>Methanobacteriota</taxon>
        <taxon>Stenosarchaea group</taxon>
        <taxon>Halobacteria</taxon>
        <taxon>Halobacteriales</taxon>
        <taxon>Haloarculaceae</taxon>
        <taxon>Halomicrobium</taxon>
    </lineage>
</organism>